<name>A0A1M6PN89_9GAMM</name>
<dbReference type="Proteomes" id="UP000184497">
    <property type="component" value="Unassembled WGS sequence"/>
</dbReference>
<dbReference type="PROSITE" id="PS51832">
    <property type="entry name" value="HD_GYP"/>
    <property type="match status" value="1"/>
</dbReference>
<organism evidence="2 3">
    <name type="scientific">Marinobacter antarcticus</name>
    <dbReference type="NCBI Taxonomy" id="564117"/>
    <lineage>
        <taxon>Bacteria</taxon>
        <taxon>Pseudomonadati</taxon>
        <taxon>Pseudomonadota</taxon>
        <taxon>Gammaproteobacteria</taxon>
        <taxon>Pseudomonadales</taxon>
        <taxon>Marinobacteraceae</taxon>
        <taxon>Marinobacter</taxon>
    </lineage>
</organism>
<dbReference type="InterPro" id="IPR037522">
    <property type="entry name" value="HD_GYP_dom"/>
</dbReference>
<proteinExistence type="predicted"/>
<dbReference type="PANTHER" id="PTHR43155:SF2">
    <property type="entry name" value="CYCLIC DI-GMP PHOSPHODIESTERASE PA4108"/>
    <property type="match status" value="1"/>
</dbReference>
<protein>
    <submittedName>
        <fullName evidence="2">HD domain-containing protein</fullName>
    </submittedName>
</protein>
<dbReference type="SUPFAM" id="SSF109604">
    <property type="entry name" value="HD-domain/PDEase-like"/>
    <property type="match status" value="1"/>
</dbReference>
<evidence type="ECO:0000313" key="3">
    <source>
        <dbReference type="Proteomes" id="UP000184497"/>
    </source>
</evidence>
<sequence length="376" mass="41500">MSELVRIAPGALTIGRPLPWDVYDADGNVLLCQGFVIQTDSQLDQLFERGLFKPRVIEVPQEDDEASGDEAECNPFARYPDYLQALEKALAAIAAGEPDARKHLQDLAHALEQACIKAPDSSLALIHLYSVGPTIHEQIIFYAILCQLIARQFGLDEQRIPILTEAALSANLALVPVADKLNAFNKVLSTEQRSVIRKHPQRSIRALKAVGIDNDLLFTIIAQHHEQGDGSGYPDGLSGADIRPEAEILALAERYVAMITKRAYRKRMNVTAARKLIANLADGNFRPALPKALLQILGEYPPGTLVRLENNEVCVITGRPVRARGPFVQVVFDSSGNSCDTRQERDTSVPEFNIQALEEPDIMPSMSFSRIWGFPD</sequence>
<evidence type="ECO:0000259" key="1">
    <source>
        <dbReference type="PROSITE" id="PS51832"/>
    </source>
</evidence>
<dbReference type="RefSeq" id="WP_072795104.1">
    <property type="nucleotide sequence ID" value="NZ_FRAQ01000001.1"/>
</dbReference>
<dbReference type="Pfam" id="PF13487">
    <property type="entry name" value="HD_5"/>
    <property type="match status" value="1"/>
</dbReference>
<dbReference type="GO" id="GO:0008081">
    <property type="term" value="F:phosphoric diester hydrolase activity"/>
    <property type="evidence" value="ECO:0007669"/>
    <property type="project" value="UniProtKB-ARBA"/>
</dbReference>
<keyword evidence="3" id="KW-1185">Reference proteome</keyword>
<reference evidence="3" key="1">
    <citation type="submission" date="2016-11" db="EMBL/GenBank/DDBJ databases">
        <authorList>
            <person name="Varghese N."/>
            <person name="Submissions S."/>
        </authorList>
    </citation>
    <scope>NUCLEOTIDE SEQUENCE [LARGE SCALE GENOMIC DNA]</scope>
    <source>
        <strain evidence="3">CGMCC 1.10835</strain>
    </source>
</reference>
<gene>
    <name evidence="2" type="ORF">SAMN05216369_0391</name>
</gene>
<feature type="domain" description="HD-GYP" evidence="1">
    <location>
        <begin position="111"/>
        <end position="309"/>
    </location>
</feature>
<dbReference type="EMBL" id="FRAQ01000001">
    <property type="protein sequence ID" value="SHK09360.1"/>
    <property type="molecule type" value="Genomic_DNA"/>
</dbReference>
<dbReference type="AlphaFoldDB" id="A0A1M6PN89"/>
<dbReference type="CDD" id="cd00077">
    <property type="entry name" value="HDc"/>
    <property type="match status" value="1"/>
</dbReference>
<evidence type="ECO:0000313" key="2">
    <source>
        <dbReference type="EMBL" id="SHK09360.1"/>
    </source>
</evidence>
<accession>A0A1M6PN89</accession>
<dbReference type="Gene3D" id="1.10.3210.10">
    <property type="entry name" value="Hypothetical protein af1432"/>
    <property type="match status" value="1"/>
</dbReference>
<dbReference type="InterPro" id="IPR003607">
    <property type="entry name" value="HD/PDEase_dom"/>
</dbReference>
<dbReference type="PANTHER" id="PTHR43155">
    <property type="entry name" value="CYCLIC DI-GMP PHOSPHODIESTERASE PA4108-RELATED"/>
    <property type="match status" value="1"/>
</dbReference>
<dbReference type="STRING" id="564117.SAMN05216369_0391"/>
<dbReference type="OrthoDB" id="9764808at2"/>